<keyword evidence="2 6" id="KW-0812">Transmembrane</keyword>
<dbReference type="Pfam" id="PF02466">
    <property type="entry name" value="Tim17"/>
    <property type="match status" value="1"/>
</dbReference>
<dbReference type="EMBL" id="LFVZ01000006">
    <property type="protein sequence ID" value="KTW28897.1"/>
    <property type="molecule type" value="Genomic_DNA"/>
</dbReference>
<evidence type="ECO:0000256" key="5">
    <source>
        <dbReference type="SAM" id="MobiDB-lite"/>
    </source>
</evidence>
<dbReference type="GO" id="GO:0005744">
    <property type="term" value="C:TIM23 mitochondrial import inner membrane translocase complex"/>
    <property type="evidence" value="ECO:0007669"/>
    <property type="project" value="EnsemblFungi"/>
</dbReference>
<dbReference type="PANTHER" id="PTHR15371:SF0">
    <property type="entry name" value="SD19278P"/>
    <property type="match status" value="1"/>
</dbReference>
<evidence type="ECO:0000256" key="3">
    <source>
        <dbReference type="ARBA" id="ARBA00022989"/>
    </source>
</evidence>
<dbReference type="GO" id="GO:0030943">
    <property type="term" value="F:mitochondrion targeting sequence binding"/>
    <property type="evidence" value="ECO:0007669"/>
    <property type="project" value="EnsemblFungi"/>
</dbReference>
<evidence type="ECO:0000256" key="2">
    <source>
        <dbReference type="ARBA" id="ARBA00022692"/>
    </source>
</evidence>
<reference evidence="8" key="1">
    <citation type="journal article" date="2016" name="Nat. Commun.">
        <title>Genome analysis of three Pneumocystis species reveals adaptation mechanisms to life exclusively in mammalian hosts.</title>
        <authorList>
            <person name="Ma L."/>
            <person name="Chen Z."/>
            <person name="Huang D.W."/>
            <person name="Kutty G."/>
            <person name="Ishihara M."/>
            <person name="Wang H."/>
            <person name="Abouelleil A."/>
            <person name="Bishop L."/>
            <person name="Davey E."/>
            <person name="Deng R."/>
            <person name="Deng X."/>
            <person name="Fan L."/>
            <person name="Fantoni G."/>
            <person name="Fitzgerald M."/>
            <person name="Gogineni E."/>
            <person name="Goldberg J.M."/>
            <person name="Handley G."/>
            <person name="Hu X."/>
            <person name="Huber C."/>
            <person name="Jiao X."/>
            <person name="Jones K."/>
            <person name="Levin J.Z."/>
            <person name="Liu Y."/>
            <person name="Macdonald P."/>
            <person name="Melnikov A."/>
            <person name="Raley C."/>
            <person name="Sassi M."/>
            <person name="Sherman B.T."/>
            <person name="Song X."/>
            <person name="Sykes S."/>
            <person name="Tran B."/>
            <person name="Walsh L."/>
            <person name="Xia Y."/>
            <person name="Yang J."/>
            <person name="Young S."/>
            <person name="Zeng Q."/>
            <person name="Zheng X."/>
            <person name="Stephens R."/>
            <person name="Nusbaum C."/>
            <person name="Birren B.W."/>
            <person name="Azadi P."/>
            <person name="Lempicki R.A."/>
            <person name="Cuomo C.A."/>
            <person name="Kovacs J.A."/>
        </authorList>
    </citation>
    <scope>NUCLEOTIDE SEQUENCE [LARGE SCALE GENOMIC DNA]</scope>
    <source>
        <strain evidence="8">B80</strain>
    </source>
</reference>
<dbReference type="GO" id="GO:0030150">
    <property type="term" value="P:protein import into mitochondrial matrix"/>
    <property type="evidence" value="ECO:0007669"/>
    <property type="project" value="EnsemblFungi"/>
</dbReference>
<dbReference type="VEuPathDB" id="FungiDB:T552_01526"/>
<accession>A0A0W4ZKJ3</accession>
<keyword evidence="4 6" id="KW-0472">Membrane</keyword>
<evidence type="ECO:0000256" key="1">
    <source>
        <dbReference type="ARBA" id="ARBA00004141"/>
    </source>
</evidence>
<dbReference type="Proteomes" id="UP000054454">
    <property type="component" value="Unassembled WGS sequence"/>
</dbReference>
<comment type="subcellular location">
    <subcellularLocation>
        <location evidence="1">Membrane</location>
        <topology evidence="1">Multi-pass membrane protein</topology>
    </subcellularLocation>
</comment>
<dbReference type="InterPro" id="IPR045238">
    <property type="entry name" value="Tim23-like"/>
</dbReference>
<keyword evidence="3 6" id="KW-1133">Transmembrane helix</keyword>
<organism evidence="7 8">
    <name type="scientific">Pneumocystis carinii (strain B80)</name>
    <name type="common">Rat pneumocystis pneumonia agent</name>
    <name type="synonym">Pneumocystis carinii f. sp. carinii</name>
    <dbReference type="NCBI Taxonomy" id="1408658"/>
    <lineage>
        <taxon>Eukaryota</taxon>
        <taxon>Fungi</taxon>
        <taxon>Dikarya</taxon>
        <taxon>Ascomycota</taxon>
        <taxon>Taphrinomycotina</taxon>
        <taxon>Pneumocystomycetes</taxon>
        <taxon>Pneumocystaceae</taxon>
        <taxon>Pneumocystis</taxon>
    </lineage>
</organism>
<dbReference type="RefSeq" id="XP_018226264.1">
    <property type="nucleotide sequence ID" value="XM_018370108.1"/>
</dbReference>
<feature type="transmembrane region" description="Helical" evidence="6">
    <location>
        <begin position="183"/>
        <end position="203"/>
    </location>
</feature>
<dbReference type="GeneID" id="28936311"/>
<dbReference type="AlphaFoldDB" id="A0A0W4ZKJ3"/>
<gene>
    <name evidence="7" type="ORF">T552_01526</name>
</gene>
<sequence>MVWFFSGKKTSTERPEGEKEKSSMDMVYSVEEAPEIFYKESMDPSRLHPLAGLGKTLDYFSLEDGKLTNLPGGKTAFPSRGWSDDLTYGTGTVYLSALGIGGIWGVFEGIFRASKAISMRVKVNSILNAMTRRGPLLGNSAGVIALGYNAANSTLGYYRGKHDDLNSIISGGLAGAVYKSTRGIKSIVIVSGICSGIAGIWCFSKRLFI</sequence>
<dbReference type="GO" id="GO:0008320">
    <property type="term" value="F:protein transmembrane transporter activity"/>
    <property type="evidence" value="ECO:0007669"/>
    <property type="project" value="EnsemblFungi"/>
</dbReference>
<dbReference type="PANTHER" id="PTHR15371">
    <property type="entry name" value="TIM23"/>
    <property type="match status" value="1"/>
</dbReference>
<feature type="transmembrane region" description="Helical" evidence="6">
    <location>
        <begin position="134"/>
        <end position="151"/>
    </location>
</feature>
<evidence type="ECO:0000256" key="4">
    <source>
        <dbReference type="ARBA" id="ARBA00023136"/>
    </source>
</evidence>
<proteinExistence type="predicted"/>
<evidence type="ECO:0000313" key="8">
    <source>
        <dbReference type="Proteomes" id="UP000054454"/>
    </source>
</evidence>
<comment type="caution">
    <text evidence="7">The sequence shown here is derived from an EMBL/GenBank/DDBJ whole genome shotgun (WGS) entry which is preliminary data.</text>
</comment>
<evidence type="ECO:0008006" key="9">
    <source>
        <dbReference type="Google" id="ProtNLM"/>
    </source>
</evidence>
<feature type="region of interest" description="Disordered" evidence="5">
    <location>
        <begin position="1"/>
        <end position="25"/>
    </location>
</feature>
<evidence type="ECO:0000313" key="7">
    <source>
        <dbReference type="EMBL" id="KTW28897.1"/>
    </source>
</evidence>
<evidence type="ECO:0000256" key="6">
    <source>
        <dbReference type="SAM" id="Phobius"/>
    </source>
</evidence>
<dbReference type="OrthoDB" id="159299at2759"/>
<name>A0A0W4ZKJ3_PNEC8</name>
<feature type="transmembrane region" description="Helical" evidence="6">
    <location>
        <begin position="93"/>
        <end position="113"/>
    </location>
</feature>
<keyword evidence="8" id="KW-1185">Reference proteome</keyword>
<feature type="compositionally biased region" description="Basic and acidic residues" evidence="5">
    <location>
        <begin position="10"/>
        <end position="23"/>
    </location>
</feature>
<protein>
    <recommendedName>
        <fullName evidence="9">Mitochondrial import inner membrane translocase subunit TIM23</fullName>
    </recommendedName>
</protein>